<dbReference type="Proteomes" id="UP000077173">
    <property type="component" value="Unassembled WGS sequence"/>
</dbReference>
<evidence type="ECO:0000256" key="3">
    <source>
        <dbReference type="ARBA" id="ARBA00022729"/>
    </source>
</evidence>
<evidence type="ECO:0000256" key="1">
    <source>
        <dbReference type="ARBA" id="ARBA00010333"/>
    </source>
</evidence>
<gene>
    <name evidence="7" type="ORF">AXW67_33770</name>
</gene>
<feature type="domain" description="Solute-binding protein family 3/N-terminal" evidence="6">
    <location>
        <begin position="47"/>
        <end position="275"/>
    </location>
</feature>
<feature type="signal peptide" evidence="5">
    <location>
        <begin position="1"/>
        <end position="26"/>
    </location>
</feature>
<keyword evidence="2" id="KW-0813">Transport</keyword>
<evidence type="ECO:0000256" key="4">
    <source>
        <dbReference type="RuleBase" id="RU003744"/>
    </source>
</evidence>
<organism evidence="7 8">
    <name type="scientific">Bradyrhizobium neotropicale</name>
    <dbReference type="NCBI Taxonomy" id="1497615"/>
    <lineage>
        <taxon>Bacteria</taxon>
        <taxon>Pseudomonadati</taxon>
        <taxon>Pseudomonadota</taxon>
        <taxon>Alphaproteobacteria</taxon>
        <taxon>Hyphomicrobiales</taxon>
        <taxon>Nitrobacteraceae</taxon>
        <taxon>Bradyrhizobium</taxon>
    </lineage>
</organism>
<reference evidence="7 8" key="1">
    <citation type="submission" date="2016-02" db="EMBL/GenBank/DDBJ databases">
        <title>Draft genome sequence of the strain BR 10247T Bradyrhizobium neotropicale isolated from nodules of Centrolobium paraense.</title>
        <authorList>
            <person name="Simoes-Araujo J.L."/>
            <person name="Barauna A.C."/>
            <person name="Silva K."/>
            <person name="Zilli J.E."/>
        </authorList>
    </citation>
    <scope>NUCLEOTIDE SEQUENCE [LARGE SCALE GENOMIC DNA]</scope>
    <source>
        <strain evidence="7 8">BR 10247</strain>
    </source>
</reference>
<dbReference type="CDD" id="cd13692">
    <property type="entry name" value="PBP2_BztA"/>
    <property type="match status" value="1"/>
</dbReference>
<feature type="chain" id="PRO_5008056043" evidence="5">
    <location>
        <begin position="27"/>
        <end position="349"/>
    </location>
</feature>
<dbReference type="SMART" id="SM00062">
    <property type="entry name" value="PBPb"/>
    <property type="match status" value="1"/>
</dbReference>
<dbReference type="GO" id="GO:0006865">
    <property type="term" value="P:amino acid transport"/>
    <property type="evidence" value="ECO:0007669"/>
    <property type="project" value="TreeGrafter"/>
</dbReference>
<keyword evidence="8" id="KW-1185">Reference proteome</keyword>
<dbReference type="InterPro" id="IPR051455">
    <property type="entry name" value="Bact_solute-bind_prot3"/>
</dbReference>
<protein>
    <submittedName>
        <fullName evidence="7">Amino acid ABC transporter substrate-binding protein</fullName>
    </submittedName>
</protein>
<dbReference type="SUPFAM" id="SSF53850">
    <property type="entry name" value="Periplasmic binding protein-like II"/>
    <property type="match status" value="1"/>
</dbReference>
<evidence type="ECO:0000256" key="2">
    <source>
        <dbReference type="ARBA" id="ARBA00022448"/>
    </source>
</evidence>
<sequence>MLRRALRTTICAAAFAIAPLVTQARAQNSPAAAGTVDTLGAIKARGYLVCGISGDKPGFSFPDSKGVMQGLDVDLCRSVAAAIFGDPAKARFTSLTSLTRFPALQSGEVDLVARYTTWTLTREASLGLEVAAVYFYDGQGFLVKKSIGAKSALDLNGASVCVEPGSTGEVNLVDYFRANKLELKPVVIEKLEQIRDALMSDRCDAYTNDSAQLGSFKATLGSAGDNYVVLPEIISKEPLGIFVRKGDQRFFDIVRWTHVALLTAEEFGITQSNIETFRKSANPQIQRFMGETNNLGAALGLDTQWAVNAVKAVGNFAEIWNRNIVPLGIPRGINRLVKDGGAQYAPPMR</sequence>
<dbReference type="Pfam" id="PF00497">
    <property type="entry name" value="SBP_bac_3"/>
    <property type="match status" value="1"/>
</dbReference>
<dbReference type="PANTHER" id="PTHR30085">
    <property type="entry name" value="AMINO ACID ABC TRANSPORTER PERMEASE"/>
    <property type="match status" value="1"/>
</dbReference>
<evidence type="ECO:0000313" key="7">
    <source>
        <dbReference type="EMBL" id="OAF20168.1"/>
    </source>
</evidence>
<evidence type="ECO:0000313" key="8">
    <source>
        <dbReference type="Proteomes" id="UP000077173"/>
    </source>
</evidence>
<comment type="caution">
    <text evidence="7">The sequence shown here is derived from an EMBL/GenBank/DDBJ whole genome shotgun (WGS) entry which is preliminary data.</text>
</comment>
<dbReference type="InterPro" id="IPR001638">
    <property type="entry name" value="Solute-binding_3/MltF_N"/>
</dbReference>
<keyword evidence="3 5" id="KW-0732">Signal</keyword>
<accession>A0A176ZHT3</accession>
<dbReference type="RefSeq" id="WP_063675825.1">
    <property type="nucleotide sequence ID" value="NZ_LSEF01000006.1"/>
</dbReference>
<evidence type="ECO:0000256" key="5">
    <source>
        <dbReference type="SAM" id="SignalP"/>
    </source>
</evidence>
<proteinExistence type="inferred from homology"/>
<dbReference type="PROSITE" id="PS01039">
    <property type="entry name" value="SBP_BACTERIAL_3"/>
    <property type="match status" value="1"/>
</dbReference>
<dbReference type="AlphaFoldDB" id="A0A176ZHT3"/>
<name>A0A176ZHT3_9BRAD</name>
<dbReference type="InterPro" id="IPR018313">
    <property type="entry name" value="SBP_3_CS"/>
</dbReference>
<dbReference type="Gene3D" id="3.40.190.10">
    <property type="entry name" value="Periplasmic binding protein-like II"/>
    <property type="match status" value="2"/>
</dbReference>
<dbReference type="EMBL" id="LSEF01000006">
    <property type="protein sequence ID" value="OAF20168.1"/>
    <property type="molecule type" value="Genomic_DNA"/>
</dbReference>
<dbReference type="PANTHER" id="PTHR30085:SF7">
    <property type="entry name" value="AMINO-ACID ABC TRANSPORTER-BINDING PROTEIN YHDW-RELATED"/>
    <property type="match status" value="1"/>
</dbReference>
<evidence type="ECO:0000259" key="6">
    <source>
        <dbReference type="SMART" id="SM00062"/>
    </source>
</evidence>
<comment type="similarity">
    <text evidence="1 4">Belongs to the bacterial solute-binding protein 3 family.</text>
</comment>